<keyword evidence="1" id="KW-0863">Zinc-finger</keyword>
<feature type="transmembrane region" description="Helical" evidence="2">
    <location>
        <begin position="210"/>
        <end position="229"/>
    </location>
</feature>
<dbReference type="PROSITE" id="PS50089">
    <property type="entry name" value="ZF_RING_2"/>
    <property type="match status" value="1"/>
</dbReference>
<dbReference type="OrthoDB" id="5855668at2759"/>
<dbReference type="Proteomes" id="UP000683925">
    <property type="component" value="Unassembled WGS sequence"/>
</dbReference>
<evidence type="ECO:0000256" key="2">
    <source>
        <dbReference type="SAM" id="Phobius"/>
    </source>
</evidence>
<proteinExistence type="predicted"/>
<feature type="transmembrane region" description="Helical" evidence="2">
    <location>
        <begin position="235"/>
        <end position="254"/>
    </location>
</feature>
<feature type="transmembrane region" description="Helical" evidence="2">
    <location>
        <begin position="172"/>
        <end position="198"/>
    </location>
</feature>
<evidence type="ECO:0000259" key="3">
    <source>
        <dbReference type="PROSITE" id="PS50089"/>
    </source>
</evidence>
<gene>
    <name evidence="4" type="ORF">POCTA_138.1.T0120082</name>
</gene>
<dbReference type="SMART" id="SM00184">
    <property type="entry name" value="RING"/>
    <property type="match status" value="1"/>
</dbReference>
<feature type="domain" description="RING-type" evidence="3">
    <location>
        <begin position="331"/>
        <end position="366"/>
    </location>
</feature>
<name>A0A8S1SHF9_PAROT</name>
<feature type="transmembrane region" description="Helical" evidence="2">
    <location>
        <begin position="33"/>
        <end position="56"/>
    </location>
</feature>
<reference evidence="4" key="1">
    <citation type="submission" date="2021-01" db="EMBL/GenBank/DDBJ databases">
        <authorList>
            <consortium name="Genoscope - CEA"/>
            <person name="William W."/>
        </authorList>
    </citation>
    <scope>NUCLEOTIDE SEQUENCE</scope>
</reference>
<dbReference type="EMBL" id="CAJJDP010000011">
    <property type="protein sequence ID" value="CAD8140781.1"/>
    <property type="molecule type" value="Genomic_DNA"/>
</dbReference>
<dbReference type="Pfam" id="PF13920">
    <property type="entry name" value="zf-C3HC4_3"/>
    <property type="match status" value="1"/>
</dbReference>
<keyword evidence="1" id="KW-0479">Metal-binding</keyword>
<dbReference type="PANTHER" id="PTHR12109">
    <property type="entry name" value="RING FINGER PROTEIN 141-RELATED"/>
    <property type="match status" value="1"/>
</dbReference>
<feature type="transmembrane region" description="Helical" evidence="2">
    <location>
        <begin position="143"/>
        <end position="160"/>
    </location>
</feature>
<evidence type="ECO:0000313" key="4">
    <source>
        <dbReference type="EMBL" id="CAD8140781.1"/>
    </source>
</evidence>
<dbReference type="PANTHER" id="PTHR12109:SF5">
    <property type="entry name" value="RING-TYPE DOMAIN-CONTAINING PROTEIN"/>
    <property type="match status" value="1"/>
</dbReference>
<dbReference type="InterPro" id="IPR047126">
    <property type="entry name" value="RNF141-like"/>
</dbReference>
<sequence length="387" mass="45387">MQEQQDRIKVQLEAEVKQLAIEFVREQYLEIILYLYVYFLISFYLENFLSIIQLVMQKYLNLLLFTNGIKGLLLFRIVHLLFNEIVLYFDSYAGNSILFDANSVSIIIVDPKIADLLQQKEILRICCILIVRIAQRMTQQFNVLWKIVILVETLSVTLKLDNFVAWDWIQVLWLFLILLILDGVITFVSLLYFIIKVIPALIKKNEKQRTAYYVQFVLYQVTIFMTNLFLYFNNFALKIILPILFILMSAYTYFERRNLEQYYANFIFNLEIGRDLEEKQQPYEQATTILQRVSTNYYKPIMTNVGQRQSSQPPMLSNDLQSVNSEEQNLCVICQDKVGEKIFMPCGHGKFCAQCIGNTDACFLCRNEIAQILTVQQDHISFGIVAK</sequence>
<evidence type="ECO:0000256" key="1">
    <source>
        <dbReference type="PROSITE-ProRule" id="PRU00175"/>
    </source>
</evidence>
<keyword evidence="2" id="KW-1133">Transmembrane helix</keyword>
<keyword evidence="2" id="KW-0812">Transmembrane</keyword>
<organism evidence="4 5">
    <name type="scientific">Paramecium octaurelia</name>
    <dbReference type="NCBI Taxonomy" id="43137"/>
    <lineage>
        <taxon>Eukaryota</taxon>
        <taxon>Sar</taxon>
        <taxon>Alveolata</taxon>
        <taxon>Ciliophora</taxon>
        <taxon>Intramacronucleata</taxon>
        <taxon>Oligohymenophorea</taxon>
        <taxon>Peniculida</taxon>
        <taxon>Parameciidae</taxon>
        <taxon>Paramecium</taxon>
    </lineage>
</organism>
<keyword evidence="2" id="KW-0472">Membrane</keyword>
<dbReference type="OMA" id="YTYFERR"/>
<dbReference type="InterPro" id="IPR001841">
    <property type="entry name" value="Znf_RING"/>
</dbReference>
<evidence type="ECO:0000313" key="5">
    <source>
        <dbReference type="Proteomes" id="UP000683925"/>
    </source>
</evidence>
<comment type="caution">
    <text evidence="4">The sequence shown here is derived from an EMBL/GenBank/DDBJ whole genome shotgun (WGS) entry which is preliminary data.</text>
</comment>
<dbReference type="AlphaFoldDB" id="A0A8S1SHF9"/>
<keyword evidence="1" id="KW-0862">Zinc</keyword>
<protein>
    <recommendedName>
        <fullName evidence="3">RING-type domain-containing protein</fullName>
    </recommendedName>
</protein>
<dbReference type="GO" id="GO:0008270">
    <property type="term" value="F:zinc ion binding"/>
    <property type="evidence" value="ECO:0007669"/>
    <property type="project" value="UniProtKB-KW"/>
</dbReference>
<accession>A0A8S1SHF9</accession>
<keyword evidence="5" id="KW-1185">Reference proteome</keyword>